<dbReference type="EMBL" id="CM056742">
    <property type="protein sequence ID" value="KAJ8680912.1"/>
    <property type="molecule type" value="Genomic_DNA"/>
</dbReference>
<proteinExistence type="predicted"/>
<comment type="caution">
    <text evidence="1">The sequence shown here is derived from an EMBL/GenBank/DDBJ whole genome shotgun (WGS) entry which is preliminary data.</text>
</comment>
<keyword evidence="2" id="KW-1185">Reference proteome</keyword>
<reference evidence="1" key="1">
    <citation type="submission" date="2023-04" db="EMBL/GenBank/DDBJ databases">
        <title>A chromosome-level genome assembly of the parasitoid wasp Eretmocerus hayati.</title>
        <authorList>
            <person name="Zhong Y."/>
            <person name="Liu S."/>
            <person name="Liu Y."/>
        </authorList>
    </citation>
    <scope>NUCLEOTIDE SEQUENCE</scope>
    <source>
        <strain evidence="1">ZJU_SS_LIU_2023</strain>
    </source>
</reference>
<name>A0ACC2PBV4_9HYME</name>
<gene>
    <name evidence="1" type="ORF">QAD02_016699</name>
</gene>
<protein>
    <submittedName>
        <fullName evidence="1">Uncharacterized protein</fullName>
    </submittedName>
</protein>
<sequence>MYLRILKKIVQKEIRPVIVVVTVILVYQIMRKIITRLEKNEVKKIDDSSKLESSDESNDEDHNDNEHRSEKPTMNDEIREENKDGDSDDSIIMLDDPDEVQVLYTKKFVPKPITVAVGNEELPAVNQQELVKMEDGECMARYTGVARILEEGKDIPIPDDNIRFIKFEVLNEELPVNSKKSLP</sequence>
<accession>A0ACC2PBV4</accession>
<organism evidence="1 2">
    <name type="scientific">Eretmocerus hayati</name>
    <dbReference type="NCBI Taxonomy" id="131215"/>
    <lineage>
        <taxon>Eukaryota</taxon>
        <taxon>Metazoa</taxon>
        <taxon>Ecdysozoa</taxon>
        <taxon>Arthropoda</taxon>
        <taxon>Hexapoda</taxon>
        <taxon>Insecta</taxon>
        <taxon>Pterygota</taxon>
        <taxon>Neoptera</taxon>
        <taxon>Endopterygota</taxon>
        <taxon>Hymenoptera</taxon>
        <taxon>Apocrita</taxon>
        <taxon>Proctotrupomorpha</taxon>
        <taxon>Chalcidoidea</taxon>
        <taxon>Aphelinidae</taxon>
        <taxon>Aphelininae</taxon>
        <taxon>Eretmocerus</taxon>
    </lineage>
</organism>
<evidence type="ECO:0000313" key="2">
    <source>
        <dbReference type="Proteomes" id="UP001239111"/>
    </source>
</evidence>
<dbReference type="Proteomes" id="UP001239111">
    <property type="component" value="Chromosome 2"/>
</dbReference>
<evidence type="ECO:0000313" key="1">
    <source>
        <dbReference type="EMBL" id="KAJ8680912.1"/>
    </source>
</evidence>